<dbReference type="GO" id="GO:0004181">
    <property type="term" value="F:metallocarboxypeptidase activity"/>
    <property type="evidence" value="ECO:0007669"/>
    <property type="project" value="InterPro"/>
</dbReference>
<dbReference type="AlphaFoldDB" id="A0A3A3FU37"/>
<proteinExistence type="inferred from homology"/>
<feature type="active site" description="Proton donor/acceptor" evidence="2">
    <location>
        <position position="336"/>
    </location>
</feature>
<dbReference type="Pfam" id="PF00246">
    <property type="entry name" value="Peptidase_M14"/>
    <property type="match status" value="1"/>
</dbReference>
<keyword evidence="5" id="KW-1185">Reference proteome</keyword>
<dbReference type="GO" id="GO:0008270">
    <property type="term" value="F:zinc ion binding"/>
    <property type="evidence" value="ECO:0007669"/>
    <property type="project" value="InterPro"/>
</dbReference>
<dbReference type="PANTHER" id="PTHR12756:SF11">
    <property type="entry name" value="CYTOSOLIC CARBOXYPEPTIDASE 1"/>
    <property type="match status" value="1"/>
</dbReference>
<name>A0A3A3FU37_9BURK</name>
<evidence type="ECO:0000259" key="3">
    <source>
        <dbReference type="PROSITE" id="PS52035"/>
    </source>
</evidence>
<dbReference type="EMBL" id="QYUO01000001">
    <property type="protein sequence ID" value="RJF99303.1"/>
    <property type="molecule type" value="Genomic_DNA"/>
</dbReference>
<dbReference type="Proteomes" id="UP000265955">
    <property type="component" value="Unassembled WGS sequence"/>
</dbReference>
<comment type="caution">
    <text evidence="4">The sequence shown here is derived from an EMBL/GenBank/DDBJ whole genome shotgun (WGS) entry which is preliminary data.</text>
</comment>
<reference evidence="5" key="1">
    <citation type="submission" date="2018-09" db="EMBL/GenBank/DDBJ databases">
        <authorList>
            <person name="Zhu H."/>
        </authorList>
    </citation>
    <scope>NUCLEOTIDE SEQUENCE [LARGE SCALE GENOMIC DNA]</scope>
    <source>
        <strain evidence="5">K1R23-30</strain>
    </source>
</reference>
<dbReference type="SUPFAM" id="SSF53187">
    <property type="entry name" value="Zn-dependent exopeptidases"/>
    <property type="match status" value="1"/>
</dbReference>
<gene>
    <name evidence="4" type="ORF">D3871_12810</name>
</gene>
<protein>
    <recommendedName>
        <fullName evidence="3">Peptidase M14 domain-containing protein</fullName>
    </recommendedName>
</protein>
<comment type="cofactor">
    <cofactor evidence="1">
        <name>Zn(2+)</name>
        <dbReference type="ChEBI" id="CHEBI:29105"/>
    </cofactor>
</comment>
<dbReference type="InterPro" id="IPR000834">
    <property type="entry name" value="Peptidase_M14"/>
</dbReference>
<dbReference type="OrthoDB" id="5490902at2"/>
<dbReference type="RefSeq" id="WP_119769244.1">
    <property type="nucleotide sequence ID" value="NZ_QYUO01000001.1"/>
</dbReference>
<dbReference type="InterPro" id="IPR050821">
    <property type="entry name" value="Cytosolic_carboxypeptidase"/>
</dbReference>
<dbReference type="InterPro" id="IPR040626">
    <property type="entry name" value="Pepdidase_M14_N"/>
</dbReference>
<evidence type="ECO:0000313" key="4">
    <source>
        <dbReference type="EMBL" id="RJF99303.1"/>
    </source>
</evidence>
<evidence type="ECO:0000256" key="1">
    <source>
        <dbReference type="ARBA" id="ARBA00001947"/>
    </source>
</evidence>
<sequence>MSIYISQDFDGGAIVAASAAHPEDISLMLRPDSSAKFLQWFYFRVQGAQAHECAIRILNAGQSTYPAGWEDYRAVASYDQQHWIRVPTDYDGQILTIRHAPERNSVYYAYFEPYSLIRHRSLLERAAACPHMQVECLGKTIEDRDIDLIVVGDERKRRKIWITARQHPGETMAEWFAEGMVDALRNSQNPMVRGLLAHAVFYIVPNMNPDGSVRGNLRTNAAGANLNREWLSPSLESSPEVWHVKRRIEKVGCDVFLDVHGDERLPYVFAAGGEMLDNFEAGKAAHQQRFIDCLAAASTEFRPTGCYPPGKYQKYGLELASTYMELAFDCVALMLEMPFKDNACAPNMRTGWSGGRSAKFGQQTLVALAAFDSLGF</sequence>
<dbReference type="Gene3D" id="3.40.630.10">
    <property type="entry name" value="Zn peptidases"/>
    <property type="match status" value="1"/>
</dbReference>
<evidence type="ECO:0000313" key="5">
    <source>
        <dbReference type="Proteomes" id="UP000265955"/>
    </source>
</evidence>
<dbReference type="SMART" id="SM00631">
    <property type="entry name" value="Zn_pept"/>
    <property type="match status" value="1"/>
</dbReference>
<dbReference type="PANTHER" id="PTHR12756">
    <property type="entry name" value="CYTOSOLIC CARBOXYPEPTIDASE"/>
    <property type="match status" value="1"/>
</dbReference>
<accession>A0A3A3FU37</accession>
<organism evidence="4 5">
    <name type="scientific">Noviherbaspirillum saxi</name>
    <dbReference type="NCBI Taxonomy" id="2320863"/>
    <lineage>
        <taxon>Bacteria</taxon>
        <taxon>Pseudomonadati</taxon>
        <taxon>Pseudomonadota</taxon>
        <taxon>Betaproteobacteria</taxon>
        <taxon>Burkholderiales</taxon>
        <taxon>Oxalobacteraceae</taxon>
        <taxon>Noviherbaspirillum</taxon>
    </lineage>
</organism>
<feature type="domain" description="Peptidase M14" evidence="3">
    <location>
        <begin position="112"/>
        <end position="372"/>
    </location>
</feature>
<dbReference type="Gene3D" id="2.60.40.3120">
    <property type="match status" value="1"/>
</dbReference>
<dbReference type="PROSITE" id="PS52035">
    <property type="entry name" value="PEPTIDASE_M14"/>
    <property type="match status" value="1"/>
</dbReference>
<evidence type="ECO:0000256" key="2">
    <source>
        <dbReference type="PROSITE-ProRule" id="PRU01379"/>
    </source>
</evidence>
<dbReference type="CDD" id="cd06234">
    <property type="entry name" value="M14_PaCCP-like"/>
    <property type="match status" value="1"/>
</dbReference>
<dbReference type="Pfam" id="PF18027">
    <property type="entry name" value="Pepdidase_M14_N"/>
    <property type="match status" value="1"/>
</dbReference>
<dbReference type="GO" id="GO:0006508">
    <property type="term" value="P:proteolysis"/>
    <property type="evidence" value="ECO:0007669"/>
    <property type="project" value="InterPro"/>
</dbReference>
<comment type="similarity">
    <text evidence="2">Belongs to the peptidase M14 family.</text>
</comment>